<sequence length="163" mass="16620">AMFATTAFTAAPGVSTGHAAGFSRNLASSAVPHTPAAAALDPSAADSYGAAALVGGSALALLTATSKRSKAQRRTQKAFRLVDNIARRADAPGTVDLCAAPPGGYCEKLEKCERRKTRTVMVGSVPVGSDHPIATQTMTTTLTSDVEGTVAQIKKCADMGVDI</sequence>
<evidence type="ECO:0000259" key="3">
    <source>
        <dbReference type="Pfam" id="PF04551"/>
    </source>
</evidence>
<dbReference type="OrthoDB" id="429167at2759"/>
<evidence type="ECO:0000256" key="1">
    <source>
        <dbReference type="ARBA" id="ARBA00001966"/>
    </source>
</evidence>
<keyword evidence="2" id="KW-0411">Iron-sulfur</keyword>
<dbReference type="Gene3D" id="3.20.20.20">
    <property type="entry name" value="Dihydropteroate synthase-like"/>
    <property type="match status" value="1"/>
</dbReference>
<protein>
    <recommendedName>
        <fullName evidence="3">IspG TIM-barrel domain-containing protein</fullName>
    </recommendedName>
</protein>
<dbReference type="EMBL" id="CAJNNV010030076">
    <property type="protein sequence ID" value="CAE8631249.1"/>
    <property type="molecule type" value="Genomic_DNA"/>
</dbReference>
<dbReference type="Proteomes" id="UP000654075">
    <property type="component" value="Unassembled WGS sequence"/>
</dbReference>
<organism evidence="4 5">
    <name type="scientific">Polarella glacialis</name>
    <name type="common">Dinoflagellate</name>
    <dbReference type="NCBI Taxonomy" id="89957"/>
    <lineage>
        <taxon>Eukaryota</taxon>
        <taxon>Sar</taxon>
        <taxon>Alveolata</taxon>
        <taxon>Dinophyceae</taxon>
        <taxon>Suessiales</taxon>
        <taxon>Suessiaceae</taxon>
        <taxon>Polarella</taxon>
    </lineage>
</organism>
<name>A0A813H0T1_POLGL</name>
<accession>A0A813H0T1</accession>
<dbReference type="PANTHER" id="PTHR30454:SF0">
    <property type="entry name" value="4-HYDROXY-3-METHYLBUT-2-EN-1-YL DIPHOSPHATE SYNTHASE (FERREDOXIN), CHLOROPLASTIC"/>
    <property type="match status" value="1"/>
</dbReference>
<feature type="domain" description="IspG TIM-barrel" evidence="3">
    <location>
        <begin position="117"/>
        <end position="163"/>
    </location>
</feature>
<dbReference type="AlphaFoldDB" id="A0A813H0T1"/>
<keyword evidence="2" id="KW-0004">4Fe-4S</keyword>
<dbReference type="GO" id="GO:0046429">
    <property type="term" value="F:4-hydroxy-3-methylbut-2-en-1-yl diphosphate synthase activity (ferredoxin)"/>
    <property type="evidence" value="ECO:0007669"/>
    <property type="project" value="InterPro"/>
</dbReference>
<keyword evidence="2" id="KW-0479">Metal-binding</keyword>
<proteinExistence type="predicted"/>
<evidence type="ECO:0000313" key="4">
    <source>
        <dbReference type="EMBL" id="CAE8631249.1"/>
    </source>
</evidence>
<feature type="non-terminal residue" evidence="4">
    <location>
        <position position="1"/>
    </location>
</feature>
<evidence type="ECO:0000313" key="5">
    <source>
        <dbReference type="Proteomes" id="UP000654075"/>
    </source>
</evidence>
<comment type="cofactor">
    <cofactor evidence="1">
        <name>[4Fe-4S] cluster</name>
        <dbReference type="ChEBI" id="CHEBI:49883"/>
    </cofactor>
</comment>
<dbReference type="GO" id="GO:0016114">
    <property type="term" value="P:terpenoid biosynthetic process"/>
    <property type="evidence" value="ECO:0007669"/>
    <property type="project" value="InterPro"/>
</dbReference>
<dbReference type="PANTHER" id="PTHR30454">
    <property type="entry name" value="4-HYDROXY-3-METHYLBUT-2-EN-1-YL DIPHOSPHATE SYNTHASE"/>
    <property type="match status" value="1"/>
</dbReference>
<dbReference type="InterPro" id="IPR004588">
    <property type="entry name" value="IspG_bac-typ"/>
</dbReference>
<dbReference type="GO" id="GO:0019288">
    <property type="term" value="P:isopentenyl diphosphate biosynthetic process, methylerythritol 4-phosphate pathway"/>
    <property type="evidence" value="ECO:0007669"/>
    <property type="project" value="TreeGrafter"/>
</dbReference>
<gene>
    <name evidence="4" type="ORF">PGLA1383_LOCUS47381</name>
</gene>
<comment type="caution">
    <text evidence="4">The sequence shown here is derived from an EMBL/GenBank/DDBJ whole genome shotgun (WGS) entry which is preliminary data.</text>
</comment>
<dbReference type="InterPro" id="IPR011005">
    <property type="entry name" value="Dihydropteroate_synth-like_sf"/>
</dbReference>
<dbReference type="Pfam" id="PF04551">
    <property type="entry name" value="GcpE"/>
    <property type="match status" value="1"/>
</dbReference>
<keyword evidence="5" id="KW-1185">Reference proteome</keyword>
<reference evidence="4" key="1">
    <citation type="submission" date="2021-02" db="EMBL/GenBank/DDBJ databases">
        <authorList>
            <person name="Dougan E. K."/>
            <person name="Rhodes N."/>
            <person name="Thang M."/>
            <person name="Chan C."/>
        </authorList>
    </citation>
    <scope>NUCLEOTIDE SEQUENCE</scope>
</reference>
<dbReference type="InterPro" id="IPR058578">
    <property type="entry name" value="IspG_TIM"/>
</dbReference>
<evidence type="ECO:0000256" key="2">
    <source>
        <dbReference type="ARBA" id="ARBA00022485"/>
    </source>
</evidence>
<feature type="non-terminal residue" evidence="4">
    <location>
        <position position="163"/>
    </location>
</feature>
<keyword evidence="2" id="KW-0408">Iron</keyword>
<dbReference type="GO" id="GO:0051539">
    <property type="term" value="F:4 iron, 4 sulfur cluster binding"/>
    <property type="evidence" value="ECO:0007669"/>
    <property type="project" value="UniProtKB-KW"/>
</dbReference>